<dbReference type="GO" id="GO:0009102">
    <property type="term" value="P:biotin biosynthetic process"/>
    <property type="evidence" value="ECO:0007669"/>
    <property type="project" value="UniProtKB-UniRule"/>
</dbReference>
<evidence type="ECO:0000256" key="4">
    <source>
        <dbReference type="ARBA" id="ARBA00022756"/>
    </source>
</evidence>
<evidence type="ECO:0000256" key="3">
    <source>
        <dbReference type="ARBA" id="ARBA00022691"/>
    </source>
</evidence>
<reference evidence="7" key="1">
    <citation type="journal article" date="2020" name="mSystems">
        <title>Genome- and Community-Level Interaction Insights into Carbon Utilization and Element Cycling Functions of Hydrothermarchaeota in Hydrothermal Sediment.</title>
        <authorList>
            <person name="Zhou Z."/>
            <person name="Liu Y."/>
            <person name="Xu W."/>
            <person name="Pan J."/>
            <person name="Luo Z.H."/>
            <person name="Li M."/>
        </authorList>
    </citation>
    <scope>NUCLEOTIDE SEQUENCE [LARGE SCALE GENOMIC DNA]</scope>
    <source>
        <strain evidence="7">SpSt-897</strain>
    </source>
</reference>
<dbReference type="HAMAP" id="MF_00835">
    <property type="entry name" value="BioC"/>
    <property type="match status" value="1"/>
</dbReference>
<dbReference type="GO" id="GO:0102130">
    <property type="term" value="F:malonyl-CoA methyltransferase activity"/>
    <property type="evidence" value="ECO:0007669"/>
    <property type="project" value="UniProtKB-EC"/>
</dbReference>
<gene>
    <name evidence="5" type="primary">bioC</name>
    <name evidence="7" type="ORF">ENW96_12375</name>
</gene>
<dbReference type="GO" id="GO:0032259">
    <property type="term" value="P:methylation"/>
    <property type="evidence" value="ECO:0007669"/>
    <property type="project" value="UniProtKB-KW"/>
</dbReference>
<dbReference type="EMBL" id="DTMF01000299">
    <property type="protein sequence ID" value="HGF35153.1"/>
    <property type="molecule type" value="Genomic_DNA"/>
</dbReference>
<keyword evidence="3 5" id="KW-0949">S-adenosyl-L-methionine</keyword>
<dbReference type="UniPathway" id="UPA00078"/>
<evidence type="ECO:0000256" key="1">
    <source>
        <dbReference type="ARBA" id="ARBA00022603"/>
    </source>
</evidence>
<dbReference type="InterPro" id="IPR029063">
    <property type="entry name" value="SAM-dependent_MTases_sf"/>
</dbReference>
<protein>
    <recommendedName>
        <fullName evidence="5">Malonyl-[acyl-carrier protein] O-methyltransferase</fullName>
        <shortName evidence="5">Malonyl-ACP O-methyltransferase</shortName>
        <ecNumber evidence="5">2.1.1.197</ecNumber>
    </recommendedName>
    <alternativeName>
        <fullName evidence="5">Biotin synthesis protein BioC</fullName>
    </alternativeName>
</protein>
<dbReference type="EC" id="2.1.1.197" evidence="5"/>
<comment type="similarity">
    <text evidence="5">Belongs to the methyltransferase superfamily.</text>
</comment>
<dbReference type="Pfam" id="PF08242">
    <property type="entry name" value="Methyltransf_12"/>
    <property type="match status" value="1"/>
</dbReference>
<name>A0A7C3ZC08_9BACT</name>
<proteinExistence type="inferred from homology"/>
<dbReference type="CDD" id="cd02440">
    <property type="entry name" value="AdoMet_MTases"/>
    <property type="match status" value="1"/>
</dbReference>
<dbReference type="PANTHER" id="PTHR43861:SF1">
    <property type="entry name" value="TRANS-ACONITATE 2-METHYLTRANSFERASE"/>
    <property type="match status" value="1"/>
</dbReference>
<organism evidence="7">
    <name type="scientific">Desulfobacca acetoxidans</name>
    <dbReference type="NCBI Taxonomy" id="60893"/>
    <lineage>
        <taxon>Bacteria</taxon>
        <taxon>Pseudomonadati</taxon>
        <taxon>Thermodesulfobacteriota</taxon>
        <taxon>Desulfobaccia</taxon>
        <taxon>Desulfobaccales</taxon>
        <taxon>Desulfobaccaceae</taxon>
        <taxon>Desulfobacca</taxon>
    </lineage>
</organism>
<dbReference type="GO" id="GO:0010340">
    <property type="term" value="F:carboxyl-O-methyltransferase activity"/>
    <property type="evidence" value="ECO:0007669"/>
    <property type="project" value="UniProtKB-UniRule"/>
</dbReference>
<keyword evidence="4 5" id="KW-0093">Biotin biosynthesis</keyword>
<dbReference type="SUPFAM" id="SSF53335">
    <property type="entry name" value="S-adenosyl-L-methionine-dependent methyltransferases"/>
    <property type="match status" value="1"/>
</dbReference>
<comment type="function">
    <text evidence="5">Converts the free carboxyl group of a malonyl-thioester to its methyl ester by transfer of a methyl group from S-adenosyl-L-methionine (SAM). It allows to synthesize pimeloyl-ACP via the fatty acid synthetic pathway.</text>
</comment>
<keyword evidence="2 5" id="KW-0808">Transferase</keyword>
<dbReference type="InterPro" id="IPR013217">
    <property type="entry name" value="Methyltransf_12"/>
</dbReference>
<evidence type="ECO:0000259" key="6">
    <source>
        <dbReference type="Pfam" id="PF08242"/>
    </source>
</evidence>
<evidence type="ECO:0000256" key="5">
    <source>
        <dbReference type="HAMAP-Rule" id="MF_00835"/>
    </source>
</evidence>
<evidence type="ECO:0000256" key="2">
    <source>
        <dbReference type="ARBA" id="ARBA00022679"/>
    </source>
</evidence>
<accession>A0A7C3ZC08</accession>
<comment type="pathway">
    <text evidence="5">Cofactor biosynthesis; biotin biosynthesis.</text>
</comment>
<feature type="domain" description="Methyltransferase type 12" evidence="6">
    <location>
        <begin position="47"/>
        <end position="139"/>
    </location>
</feature>
<dbReference type="Gene3D" id="3.40.50.150">
    <property type="entry name" value="Vaccinia Virus protein VP39"/>
    <property type="match status" value="1"/>
</dbReference>
<dbReference type="PANTHER" id="PTHR43861">
    <property type="entry name" value="TRANS-ACONITATE 2-METHYLTRANSFERASE-RELATED"/>
    <property type="match status" value="1"/>
</dbReference>
<dbReference type="AlphaFoldDB" id="A0A7C3ZC08"/>
<comment type="catalytic activity">
    <reaction evidence="5">
        <text>malonyl-[ACP] + S-adenosyl-L-methionine = malonyl-[ACP] methyl ester + S-adenosyl-L-homocysteine</text>
        <dbReference type="Rhea" id="RHEA:17105"/>
        <dbReference type="Rhea" id="RHEA-COMP:9623"/>
        <dbReference type="Rhea" id="RHEA-COMP:9954"/>
        <dbReference type="ChEBI" id="CHEBI:57856"/>
        <dbReference type="ChEBI" id="CHEBI:59789"/>
        <dbReference type="ChEBI" id="CHEBI:78449"/>
        <dbReference type="ChEBI" id="CHEBI:78845"/>
        <dbReference type="EC" id="2.1.1.197"/>
    </reaction>
</comment>
<dbReference type="InterPro" id="IPR011814">
    <property type="entry name" value="BioC"/>
</dbReference>
<keyword evidence="1 5" id="KW-0489">Methyltransferase</keyword>
<evidence type="ECO:0000313" key="7">
    <source>
        <dbReference type="EMBL" id="HGF35153.1"/>
    </source>
</evidence>
<sequence>MTHKQAVQRNFARRGGTYDRYAKIQQWMAVELLQGCREAVRRARRILEVGCGTGYLTDLLRQENPNAMLVALDLDLSLLQQARARLGRDADVHFVAADGEAFFGGSYDLIVSSSVFQWFARPEATLRSYYRMLAPGGLLAFAIMGPGTFRELAASCQAAAGTLPLAECPEVAAVSFSGEEKWQGFLAAAGFQAIWLQRELRTETHPTVQDFLHALQATGATNPTPRPISPRFFRLMTAIYHQAYGQNGAIPVTYEVIWACAAKQGFYSG</sequence>
<comment type="caution">
    <text evidence="7">The sequence shown here is derived from an EMBL/GenBank/DDBJ whole genome shotgun (WGS) entry which is preliminary data.</text>
</comment>